<name>A0AA38VHU0_9PEZI</name>
<dbReference type="SFLD" id="SFLDS00003">
    <property type="entry name" value="Haloacid_Dehalogenase"/>
    <property type="match status" value="1"/>
</dbReference>
<dbReference type="GO" id="GO:0005524">
    <property type="term" value="F:ATP binding"/>
    <property type="evidence" value="ECO:0007669"/>
    <property type="project" value="UniProtKB-UniRule"/>
</dbReference>
<dbReference type="AlphaFoldDB" id="A0AA38VHU0"/>
<feature type="compositionally biased region" description="Polar residues" evidence="11">
    <location>
        <begin position="101"/>
        <end position="121"/>
    </location>
</feature>
<dbReference type="GO" id="GO:0005507">
    <property type="term" value="F:copper ion binding"/>
    <property type="evidence" value="ECO:0007669"/>
    <property type="project" value="TreeGrafter"/>
</dbReference>
<evidence type="ECO:0000256" key="9">
    <source>
        <dbReference type="ARBA" id="ARBA00023136"/>
    </source>
</evidence>
<sequence length="1161" mass="124146">MAPSHRNARQSPETVTTSFLLANLHCPTCVSTIKGVLQDTSADHVRWVSPNVVTSVVTVEHDSAVTIQDMVDALEDAGFEVSGVTSSASGTSSLAELARPGSSSRNGESSRPNITRPTSTLGRWISHSRIPSKGRTDRPSQAEAHLQNCEQCRKAREEGLDVKCGQEEKDISSSDLARPCHTSLPTASEEGEASSPQPAIMSAKSFVTVDTDDATLPKPATQQVWKATLAIGGMTCAACVNTITDEMKKRDWVKEITVNLLTNSATVEFIDKDNTDKLVESIEDLGYDATIDSVASLEEENEPTQERTVEILVEGLYCEHCPGRVTSSLAGFRRQLDVVIKPNPERPILKITYVPEAPDFTIRQILAAIEASDPALTASIYHPPTLEERSKQIQRKHQLQILYRVIFTGIVCIPTFVIGIAYMSLVSDSNMDKHFLMQPWTSGISRAQIALFIMATPVYFFAANIFHVRAFKEIKALWRPGSRTPILQRFYRFGSMNTLMSLGTSIAYISSVSQLLAAAAHHPQSINNSNFYFDSVVFLTFFLLLGRLIESYSKSRTGDAVEMLGKLRPTEAILVAKKGPESEEKDVVVKADLLDFGDVVRVPHGASPPADGVVVQGESKFDESSLTGESRLVNKVPGDQVFSGTVNKDAPLLVQITGVSGTSMLDQIVKIVREGQTKRAPMEQIADLLTAYFVPMVTLVAVLTWVIWMSLGLTGRIPDDYLDVSSGGWVAFALQFAIAVFVVACPCGLALAAPTAIFVGGGMAAKHGILAKGGGEAFETASRIDCVVFDKTGTLTVGGQPTVTDAETYPDGADAEKQHTGPMLAALRAVEENSSHPVAKAIGAYCESQQATAKVTVEDLQELPGKGMKAVYRTSAPEESFEIIIGNEALMQDFAVAISPKVSELLHRWKSEAKSIALAATRPVPPPTNAAPIPSWSVAAALSISDPIRPEAPAVVRVLQARGTRVWMLSGDNPVTAAAVAARIGIPPDQVISGVLPAQKSDKIKYLQSTLKARAGGGGSESATRRATVAMVGDGINDSPALTAADVGVAIGSGSDVAISSAAFVLVRSDLRGVVALLDLSAAVFRRIKLNFGWALVYNVVAVPIAAGVLYPIVSGGNHVRLDPVWASLAMALSSISVVTSSLLLRSPIPGIGFKERAIEV</sequence>
<dbReference type="SUPFAM" id="SSF56784">
    <property type="entry name" value="HAD-like"/>
    <property type="match status" value="1"/>
</dbReference>
<feature type="domain" description="HMA" evidence="12">
    <location>
        <begin position="225"/>
        <end position="290"/>
    </location>
</feature>
<evidence type="ECO:0000256" key="4">
    <source>
        <dbReference type="ARBA" id="ARBA00022723"/>
    </source>
</evidence>
<dbReference type="InterPro" id="IPR027256">
    <property type="entry name" value="P-typ_ATPase_IB"/>
</dbReference>
<dbReference type="PROSITE" id="PS00154">
    <property type="entry name" value="ATPASE_E1_E2"/>
    <property type="match status" value="1"/>
</dbReference>
<keyword evidence="3 10" id="KW-0812">Transmembrane</keyword>
<keyword evidence="7" id="KW-1278">Translocase</keyword>
<dbReference type="Gene3D" id="3.30.70.100">
    <property type="match status" value="2"/>
</dbReference>
<evidence type="ECO:0000259" key="12">
    <source>
        <dbReference type="PROSITE" id="PS50846"/>
    </source>
</evidence>
<dbReference type="SFLD" id="SFLDG00002">
    <property type="entry name" value="C1.7:_P-type_atpase_like"/>
    <property type="match status" value="1"/>
</dbReference>
<keyword evidence="9 10" id="KW-0472">Membrane</keyword>
<evidence type="ECO:0000313" key="13">
    <source>
        <dbReference type="EMBL" id="KAJ9133091.1"/>
    </source>
</evidence>
<dbReference type="Pfam" id="PF00403">
    <property type="entry name" value="HMA"/>
    <property type="match status" value="2"/>
</dbReference>
<feature type="region of interest" description="Disordered" evidence="11">
    <location>
        <begin position="173"/>
        <end position="198"/>
    </location>
</feature>
<gene>
    <name evidence="13" type="ORF">NKR23_g10985</name>
</gene>
<comment type="caution">
    <text evidence="13">The sequence shown here is derived from an EMBL/GenBank/DDBJ whole genome shotgun (WGS) entry which is preliminary data.</text>
</comment>
<dbReference type="SUPFAM" id="SSF55008">
    <property type="entry name" value="HMA, heavy metal-associated domain"/>
    <property type="match status" value="2"/>
</dbReference>
<proteinExistence type="inferred from homology"/>
<dbReference type="NCBIfam" id="TIGR01494">
    <property type="entry name" value="ATPase_P-type"/>
    <property type="match status" value="2"/>
</dbReference>
<comment type="similarity">
    <text evidence="2 10">Belongs to the cation transport ATPase (P-type) (TC 3.A.3) family. Type IB subfamily.</text>
</comment>
<dbReference type="GO" id="GO:0055070">
    <property type="term" value="P:copper ion homeostasis"/>
    <property type="evidence" value="ECO:0007669"/>
    <property type="project" value="TreeGrafter"/>
</dbReference>
<keyword evidence="14" id="KW-1185">Reference proteome</keyword>
<feature type="transmembrane region" description="Helical" evidence="10">
    <location>
        <begin position="401"/>
        <end position="427"/>
    </location>
</feature>
<dbReference type="GO" id="GO:0016887">
    <property type="term" value="F:ATP hydrolysis activity"/>
    <property type="evidence" value="ECO:0007669"/>
    <property type="project" value="InterPro"/>
</dbReference>
<reference evidence="13" key="1">
    <citation type="submission" date="2022-07" db="EMBL/GenBank/DDBJ databases">
        <title>Fungi with potential for degradation of polypropylene.</title>
        <authorList>
            <person name="Gostincar C."/>
        </authorList>
    </citation>
    <scope>NUCLEOTIDE SEQUENCE</scope>
    <source>
        <strain evidence="13">EXF-13308</strain>
    </source>
</reference>
<dbReference type="EMBL" id="JANBVO010000053">
    <property type="protein sequence ID" value="KAJ9133091.1"/>
    <property type="molecule type" value="Genomic_DNA"/>
</dbReference>
<dbReference type="CDD" id="cd02094">
    <property type="entry name" value="P-type_ATPase_Cu-like"/>
    <property type="match status" value="1"/>
</dbReference>
<evidence type="ECO:0000256" key="7">
    <source>
        <dbReference type="ARBA" id="ARBA00022967"/>
    </source>
</evidence>
<feature type="region of interest" description="Disordered" evidence="11">
    <location>
        <begin position="83"/>
        <end position="144"/>
    </location>
</feature>
<evidence type="ECO:0000256" key="2">
    <source>
        <dbReference type="ARBA" id="ARBA00006024"/>
    </source>
</evidence>
<evidence type="ECO:0000313" key="14">
    <source>
        <dbReference type="Proteomes" id="UP001174694"/>
    </source>
</evidence>
<dbReference type="Gene3D" id="3.40.1110.10">
    <property type="entry name" value="Calcium-transporting ATPase, cytoplasmic domain N"/>
    <property type="match status" value="1"/>
</dbReference>
<dbReference type="PANTHER" id="PTHR43520:SF32">
    <property type="entry name" value="COPPER RESISTANCE P-TYPE ATPASE (EUROFUNG)"/>
    <property type="match status" value="1"/>
</dbReference>
<dbReference type="Gene3D" id="2.70.150.10">
    <property type="entry name" value="Calcium-transporting ATPase, cytoplasmic transduction domain A"/>
    <property type="match status" value="1"/>
</dbReference>
<feature type="transmembrane region" description="Helical" evidence="10">
    <location>
        <begin position="531"/>
        <end position="549"/>
    </location>
</feature>
<dbReference type="InterPro" id="IPR001757">
    <property type="entry name" value="P_typ_ATPase"/>
</dbReference>
<feature type="transmembrane region" description="Helical" evidence="10">
    <location>
        <begin position="447"/>
        <end position="469"/>
    </location>
</feature>
<feature type="transmembrane region" description="Helical" evidence="10">
    <location>
        <begin position="1125"/>
        <end position="1145"/>
    </location>
</feature>
<feature type="transmembrane region" description="Helical" evidence="10">
    <location>
        <begin position="1092"/>
        <end position="1113"/>
    </location>
</feature>
<dbReference type="SUPFAM" id="SSF81653">
    <property type="entry name" value="Calcium ATPase, transduction domain A"/>
    <property type="match status" value="1"/>
</dbReference>
<evidence type="ECO:0000256" key="11">
    <source>
        <dbReference type="SAM" id="MobiDB-lite"/>
    </source>
</evidence>
<evidence type="ECO:0000256" key="10">
    <source>
        <dbReference type="RuleBase" id="RU362081"/>
    </source>
</evidence>
<dbReference type="InterPro" id="IPR036163">
    <property type="entry name" value="HMA_dom_sf"/>
</dbReference>
<dbReference type="CDD" id="cd00371">
    <property type="entry name" value="HMA"/>
    <property type="match status" value="2"/>
</dbReference>
<dbReference type="InterPro" id="IPR059000">
    <property type="entry name" value="ATPase_P-type_domA"/>
</dbReference>
<protein>
    <submittedName>
        <fullName evidence="13">Copper-exporting P-type ATPase A</fullName>
    </submittedName>
</protein>
<dbReference type="NCBIfam" id="TIGR01525">
    <property type="entry name" value="ATPase-IB_hvy"/>
    <property type="match status" value="1"/>
</dbReference>
<dbReference type="InterPro" id="IPR023298">
    <property type="entry name" value="ATPase_P-typ_TM_dom_sf"/>
</dbReference>
<organism evidence="13 14">
    <name type="scientific">Pleurostoma richardsiae</name>
    <dbReference type="NCBI Taxonomy" id="41990"/>
    <lineage>
        <taxon>Eukaryota</taxon>
        <taxon>Fungi</taxon>
        <taxon>Dikarya</taxon>
        <taxon>Ascomycota</taxon>
        <taxon>Pezizomycotina</taxon>
        <taxon>Sordariomycetes</taxon>
        <taxon>Sordariomycetidae</taxon>
        <taxon>Calosphaeriales</taxon>
        <taxon>Pleurostomataceae</taxon>
        <taxon>Pleurostoma</taxon>
    </lineage>
</organism>
<dbReference type="PROSITE" id="PS50846">
    <property type="entry name" value="HMA_2"/>
    <property type="match status" value="2"/>
</dbReference>
<evidence type="ECO:0000256" key="5">
    <source>
        <dbReference type="ARBA" id="ARBA00022741"/>
    </source>
</evidence>
<dbReference type="InterPro" id="IPR006121">
    <property type="entry name" value="HMA_dom"/>
</dbReference>
<dbReference type="InterPro" id="IPR008250">
    <property type="entry name" value="ATPase_P-typ_transduc_dom_A_sf"/>
</dbReference>
<dbReference type="Pfam" id="PF00122">
    <property type="entry name" value="E1-E2_ATPase"/>
    <property type="match status" value="1"/>
</dbReference>
<dbReference type="InterPro" id="IPR023214">
    <property type="entry name" value="HAD_sf"/>
</dbReference>
<dbReference type="InterPro" id="IPR018303">
    <property type="entry name" value="ATPase_P-typ_P_site"/>
</dbReference>
<evidence type="ECO:0000256" key="1">
    <source>
        <dbReference type="ARBA" id="ARBA00004141"/>
    </source>
</evidence>
<dbReference type="InterPro" id="IPR036412">
    <property type="entry name" value="HAD-like_sf"/>
</dbReference>
<evidence type="ECO:0000256" key="3">
    <source>
        <dbReference type="ARBA" id="ARBA00022692"/>
    </source>
</evidence>
<dbReference type="FunFam" id="2.70.150.10:FF:000068">
    <property type="entry name" value="Copper resistance-associated P-type ATPase"/>
    <property type="match status" value="1"/>
</dbReference>
<feature type="domain" description="HMA" evidence="12">
    <location>
        <begin position="15"/>
        <end position="82"/>
    </location>
</feature>
<evidence type="ECO:0000256" key="6">
    <source>
        <dbReference type="ARBA" id="ARBA00022840"/>
    </source>
</evidence>
<dbReference type="PANTHER" id="PTHR43520">
    <property type="entry name" value="ATP7, ISOFORM B"/>
    <property type="match status" value="1"/>
</dbReference>
<dbReference type="InterPro" id="IPR044492">
    <property type="entry name" value="P_typ_ATPase_HD_dom"/>
</dbReference>
<keyword evidence="6 10" id="KW-0067">ATP-binding</keyword>
<dbReference type="SFLD" id="SFLDF00027">
    <property type="entry name" value="p-type_atpase"/>
    <property type="match status" value="1"/>
</dbReference>
<feature type="compositionally biased region" description="Low complexity" evidence="11">
    <location>
        <begin position="83"/>
        <end position="97"/>
    </location>
</feature>
<dbReference type="GO" id="GO:0016020">
    <property type="term" value="C:membrane"/>
    <property type="evidence" value="ECO:0007669"/>
    <property type="project" value="UniProtKB-SubCell"/>
</dbReference>
<keyword evidence="8 10" id="KW-1133">Transmembrane helix</keyword>
<dbReference type="Proteomes" id="UP001174694">
    <property type="component" value="Unassembled WGS sequence"/>
</dbReference>
<dbReference type="Pfam" id="PF00702">
    <property type="entry name" value="Hydrolase"/>
    <property type="match status" value="1"/>
</dbReference>
<keyword evidence="4 10" id="KW-0479">Metal-binding</keyword>
<feature type="transmembrane region" description="Helical" evidence="10">
    <location>
        <begin position="728"/>
        <end position="753"/>
    </location>
</feature>
<dbReference type="InterPro" id="IPR023299">
    <property type="entry name" value="ATPase_P-typ_cyto_dom_N"/>
</dbReference>
<accession>A0AA38VHU0</accession>
<comment type="subcellular location">
    <subcellularLocation>
        <location evidence="1">Membrane</location>
        <topology evidence="1">Multi-pass membrane protein</topology>
    </subcellularLocation>
</comment>
<feature type="transmembrane region" description="Helical" evidence="10">
    <location>
        <begin position="490"/>
        <end position="511"/>
    </location>
</feature>
<evidence type="ECO:0000256" key="8">
    <source>
        <dbReference type="ARBA" id="ARBA00022989"/>
    </source>
</evidence>
<dbReference type="Gene3D" id="3.40.50.1000">
    <property type="entry name" value="HAD superfamily/HAD-like"/>
    <property type="match status" value="1"/>
</dbReference>
<dbReference type="SUPFAM" id="SSF81665">
    <property type="entry name" value="Calcium ATPase, transmembrane domain M"/>
    <property type="match status" value="1"/>
</dbReference>
<dbReference type="FunFam" id="3.30.70.100:FF:000043">
    <property type="entry name" value="Copper-transporting ATPase 2"/>
    <property type="match status" value="1"/>
</dbReference>
<feature type="transmembrane region" description="Helical" evidence="10">
    <location>
        <begin position="688"/>
        <end position="708"/>
    </location>
</feature>
<dbReference type="GO" id="GO:0043682">
    <property type="term" value="F:P-type divalent copper transporter activity"/>
    <property type="evidence" value="ECO:0007669"/>
    <property type="project" value="TreeGrafter"/>
</dbReference>
<keyword evidence="5 10" id="KW-0547">Nucleotide-binding</keyword>
<dbReference type="PRINTS" id="PR00119">
    <property type="entry name" value="CATATPASE"/>
</dbReference>